<dbReference type="InterPro" id="IPR013815">
    <property type="entry name" value="ATP_grasp_subdomain_1"/>
</dbReference>
<evidence type="ECO:0000256" key="1">
    <source>
        <dbReference type="ARBA" id="ARBA00022598"/>
    </source>
</evidence>
<dbReference type="RefSeq" id="WP_091938950.1">
    <property type="nucleotide sequence ID" value="NZ_FNCY01000016.1"/>
</dbReference>
<dbReference type="EMBL" id="FNCY01000016">
    <property type="protein sequence ID" value="SDI29842.1"/>
    <property type="molecule type" value="Genomic_DNA"/>
</dbReference>
<gene>
    <name evidence="6" type="ORF">SAMN05660652_03193</name>
</gene>
<dbReference type="InterPro" id="IPR036565">
    <property type="entry name" value="Mur-like_cat_sf"/>
</dbReference>
<name>A0A1G8JFC1_9RHOO</name>
<dbReference type="PROSITE" id="PS50975">
    <property type="entry name" value="ATP_GRASP"/>
    <property type="match status" value="1"/>
</dbReference>
<keyword evidence="7" id="KW-1185">Reference proteome</keyword>
<dbReference type="NCBIfam" id="NF010623">
    <property type="entry name" value="PRK14016.1"/>
    <property type="match status" value="1"/>
</dbReference>
<evidence type="ECO:0000256" key="2">
    <source>
        <dbReference type="ARBA" id="ARBA00022741"/>
    </source>
</evidence>
<dbReference type="InterPro" id="IPR011761">
    <property type="entry name" value="ATP-grasp"/>
</dbReference>
<dbReference type="InterPro" id="IPR044019">
    <property type="entry name" value="Cyanophycin_syn_N"/>
</dbReference>
<dbReference type="Gene3D" id="3.30.1490.20">
    <property type="entry name" value="ATP-grasp fold, A domain"/>
    <property type="match status" value="1"/>
</dbReference>
<dbReference type="Proteomes" id="UP000198607">
    <property type="component" value="Unassembled WGS sequence"/>
</dbReference>
<sequence length="724" mass="78077">MTTKDIKFLEFRLLNGPNTWTYQPALEAIVDIGDLEDCPSNTIPGYYDRLKAMLPSLIEHRCSYEERGGFLRRVEEGTWPAHILEHVTLELQNLAGLPGGFGRARETSKRGVYKVVVTAWQEQVTHTAIHEARDLIMAAMEDRPFDVDAAVERIADLVDSLCLGPSTASIVKAADDRGIPTIRLLETGNLVQIGYGAAMRRIWTAETDQTSAIAEGISRDKDLTKALLSNCGVPVPEGREVDSPEDAWEAAEDVGLPVCVKPLDGNHGRGVFIDLKTREDVEKAYMVAKDEGSGVLVERSISGTEHRLLVIGGKLVAACRGDMVKVTGDGQSTVVELVASQINNDPRRGTSENHPLNLIRMDSAARIELQRQQLTPDSIPAAGREVLIQRNANHEFDVTDDVHPDTAAIAELAARIVGLDIAGIDMVADDISRPLAEQGGAIVEVNAGPGLLMHLKPGVGKPRPVGEAIVAHLFPDAAMSRIPLVGVTGSQGKTAVAHLVRHLLLLAGKNVGLACSDGLYLGRRQLDRKDCANWTAAHQMLMSRAVDAAVFENGVAGILENGLAYDRCQIGIVTNLNDATGLQAWDVHDLDQVFKVMRTQVDVVLDSGAAILNADDPRVAEMADLSDGEVLFFGRNPELELLGEHRKKNGRCVFVRHGWVILAHGMNEQSLVQTGDVPMLAAGTPAHAVDNLLAAVAAAWALDLPPDLIRTGITTFIPADSTQA</sequence>
<keyword evidence="2 4" id="KW-0547">Nucleotide-binding</keyword>
<dbReference type="SUPFAM" id="SSF56059">
    <property type="entry name" value="Glutathione synthetase ATP-binding domain-like"/>
    <property type="match status" value="1"/>
</dbReference>
<proteinExistence type="predicted"/>
<dbReference type="OrthoDB" id="9803907at2"/>
<dbReference type="GO" id="GO:0016881">
    <property type="term" value="F:acid-amino acid ligase activity"/>
    <property type="evidence" value="ECO:0007669"/>
    <property type="project" value="InterPro"/>
</dbReference>
<dbReference type="GO" id="GO:0005524">
    <property type="term" value="F:ATP binding"/>
    <property type="evidence" value="ECO:0007669"/>
    <property type="project" value="UniProtKB-UniRule"/>
</dbReference>
<dbReference type="InterPro" id="IPR013221">
    <property type="entry name" value="Mur_ligase_cen"/>
</dbReference>
<dbReference type="Pfam" id="PF18921">
    <property type="entry name" value="Cyanophycin_syn"/>
    <property type="match status" value="1"/>
</dbReference>
<evidence type="ECO:0000256" key="4">
    <source>
        <dbReference type="PROSITE-ProRule" id="PRU00409"/>
    </source>
</evidence>
<dbReference type="GO" id="GO:0046872">
    <property type="term" value="F:metal ion binding"/>
    <property type="evidence" value="ECO:0007669"/>
    <property type="project" value="InterPro"/>
</dbReference>
<keyword evidence="1" id="KW-0436">Ligase</keyword>
<dbReference type="Gene3D" id="3.40.1190.10">
    <property type="entry name" value="Mur-like, catalytic domain"/>
    <property type="match status" value="1"/>
</dbReference>
<evidence type="ECO:0000256" key="3">
    <source>
        <dbReference type="ARBA" id="ARBA00022840"/>
    </source>
</evidence>
<dbReference type="PANTHER" id="PTHR23135">
    <property type="entry name" value="MUR LIGASE FAMILY MEMBER"/>
    <property type="match status" value="1"/>
</dbReference>
<dbReference type="AlphaFoldDB" id="A0A1G8JFC1"/>
<evidence type="ECO:0000259" key="5">
    <source>
        <dbReference type="PROSITE" id="PS50975"/>
    </source>
</evidence>
<evidence type="ECO:0000313" key="6">
    <source>
        <dbReference type="EMBL" id="SDI29842.1"/>
    </source>
</evidence>
<dbReference type="Gene3D" id="3.30.470.20">
    <property type="entry name" value="ATP-grasp fold, B domain"/>
    <property type="match status" value="1"/>
</dbReference>
<dbReference type="STRING" id="83767.SAMN05660652_03193"/>
<evidence type="ECO:0000313" key="7">
    <source>
        <dbReference type="Proteomes" id="UP000198607"/>
    </source>
</evidence>
<dbReference type="Pfam" id="PF02786">
    <property type="entry name" value="CPSase_L_D2"/>
    <property type="match status" value="1"/>
</dbReference>
<dbReference type="SUPFAM" id="SSF53623">
    <property type="entry name" value="MurD-like peptide ligases, catalytic domain"/>
    <property type="match status" value="1"/>
</dbReference>
<dbReference type="NCBIfam" id="TIGR02068">
    <property type="entry name" value="cya_phycin_syn"/>
    <property type="match status" value="1"/>
</dbReference>
<keyword evidence="3 4" id="KW-0067">ATP-binding</keyword>
<reference evidence="6 7" key="1">
    <citation type="submission" date="2016-10" db="EMBL/GenBank/DDBJ databases">
        <authorList>
            <person name="de Groot N.N."/>
        </authorList>
    </citation>
    <scope>NUCLEOTIDE SEQUENCE [LARGE SCALE GENOMIC DNA]</scope>
    <source>
        <strain evidence="6 7">DSM 5885</strain>
    </source>
</reference>
<accession>A0A1G8JFC1</accession>
<organism evidence="6 7">
    <name type="scientific">Propionivibrio dicarboxylicus</name>
    <dbReference type="NCBI Taxonomy" id="83767"/>
    <lineage>
        <taxon>Bacteria</taxon>
        <taxon>Pseudomonadati</taxon>
        <taxon>Pseudomonadota</taxon>
        <taxon>Betaproteobacteria</taxon>
        <taxon>Rhodocyclales</taxon>
        <taxon>Rhodocyclaceae</taxon>
        <taxon>Propionivibrio</taxon>
    </lineage>
</organism>
<protein>
    <submittedName>
        <fullName evidence="6">Cyanophycin synthetase</fullName>
    </submittedName>
</protein>
<dbReference type="Pfam" id="PF08245">
    <property type="entry name" value="Mur_ligase_M"/>
    <property type="match status" value="1"/>
</dbReference>
<dbReference type="PANTHER" id="PTHR23135:SF18">
    <property type="entry name" value="CYANOPHYCIN SYNTHETASE"/>
    <property type="match status" value="1"/>
</dbReference>
<dbReference type="InterPro" id="IPR005479">
    <property type="entry name" value="CPAse_ATP-bd"/>
</dbReference>
<feature type="domain" description="ATP-grasp" evidence="5">
    <location>
        <begin position="225"/>
        <end position="478"/>
    </location>
</feature>
<dbReference type="InterPro" id="IPR011810">
    <property type="entry name" value="Cya_phycin_syn"/>
</dbReference>